<evidence type="ECO:0000313" key="1">
    <source>
        <dbReference type="EMBL" id="DAG00816.1"/>
    </source>
</evidence>
<name>A0A8S5V238_9CAUD</name>
<reference evidence="1" key="1">
    <citation type="journal article" date="2021" name="Proc. Natl. Acad. Sci. U.S.A.">
        <title>A Catalog of Tens of Thousands of Viruses from Human Metagenomes Reveals Hidden Associations with Chronic Diseases.</title>
        <authorList>
            <person name="Tisza M.J."/>
            <person name="Buck C.B."/>
        </authorList>
    </citation>
    <scope>NUCLEOTIDE SEQUENCE</scope>
    <source>
        <strain evidence="1">CtJ2i1</strain>
    </source>
</reference>
<dbReference type="EMBL" id="BK016182">
    <property type="protein sequence ID" value="DAG00816.1"/>
    <property type="molecule type" value="Genomic_DNA"/>
</dbReference>
<proteinExistence type="predicted"/>
<accession>A0A8S5V238</accession>
<organism evidence="1">
    <name type="scientific">Myoviridae sp. ctJ2i1</name>
    <dbReference type="NCBI Taxonomy" id="2825079"/>
    <lineage>
        <taxon>Viruses</taxon>
        <taxon>Duplodnaviria</taxon>
        <taxon>Heunggongvirae</taxon>
        <taxon>Uroviricota</taxon>
        <taxon>Caudoviricetes</taxon>
    </lineage>
</organism>
<sequence length="222" mass="26750">MSASLRNLFKRHRHNFNPESLLRDLKNNKDKKNLFDKVKEMEEARKTEVLEPERNNYPQCKIDLVAQVQQEIEEENTPNEPADDIHVHADCPTIEIDEWTTEDLVRTIQKSKEAIKHILQNYEFWNNMVKECDQALGDLRHFAEFYDDASQEEINKVYELMTEYSRKRRVYKDRVEIFKDIFASKARMENIYAPINQMSNKFNKMNIERQYSPRILKDLFER</sequence>
<protein>
    <submittedName>
        <fullName evidence="1">Uncharacterized protein</fullName>
    </submittedName>
</protein>